<dbReference type="InterPro" id="IPR007230">
    <property type="entry name" value="Nup98_auto-Pept-S59_dom"/>
</dbReference>
<sequence length="137" mass="15538">MGLIIGLWPNIYLVFYGATVRERWTLSLSLSLSLSIPWWSITASLSKLQISTMATSLDSHRKILFDGNDIRDSLPSLNSPDYFLKPSMNELVQREIESPGYCSRVPDFTIGRIGYGFIKFLGSTDVRNLDLDQIVKF</sequence>
<dbReference type="PROSITE" id="PS51434">
    <property type="entry name" value="NUP_C"/>
    <property type="match status" value="1"/>
</dbReference>
<comment type="subcellular location">
    <subcellularLocation>
        <location evidence="1">Nucleus</location>
        <location evidence="1">Nuclear pore complex</location>
    </subcellularLocation>
</comment>
<keyword evidence="4" id="KW-0509">mRNA transport</keyword>
<reference evidence="10" key="1">
    <citation type="submission" date="2018-11" db="EMBL/GenBank/DDBJ databases">
        <authorList>
            <consortium name="Genoscope - CEA"/>
            <person name="William W."/>
        </authorList>
    </citation>
    <scope>NUCLEOTIDE SEQUENCE</scope>
</reference>
<dbReference type="GO" id="GO:0017056">
    <property type="term" value="F:structural constituent of nuclear pore"/>
    <property type="evidence" value="ECO:0007669"/>
    <property type="project" value="InterPro"/>
</dbReference>
<dbReference type="GO" id="GO:0051028">
    <property type="term" value="P:mRNA transport"/>
    <property type="evidence" value="ECO:0007669"/>
    <property type="project" value="UniProtKB-KW"/>
</dbReference>
<protein>
    <recommendedName>
        <fullName evidence="9">Peptidase S59 domain-containing protein</fullName>
    </recommendedName>
</protein>
<keyword evidence="8" id="KW-0539">Nucleus</keyword>
<dbReference type="EMBL" id="LR031573">
    <property type="protein sequence ID" value="VDC89438.1"/>
    <property type="molecule type" value="Genomic_DNA"/>
</dbReference>
<evidence type="ECO:0000256" key="6">
    <source>
        <dbReference type="ARBA" id="ARBA00023010"/>
    </source>
</evidence>
<feature type="domain" description="Peptidase S59" evidence="9">
    <location>
        <begin position="79"/>
        <end position="137"/>
    </location>
</feature>
<evidence type="ECO:0000256" key="5">
    <source>
        <dbReference type="ARBA" id="ARBA00022927"/>
    </source>
</evidence>
<evidence type="ECO:0000313" key="10">
    <source>
        <dbReference type="EMBL" id="VDC89438.1"/>
    </source>
</evidence>
<keyword evidence="7" id="KW-0906">Nuclear pore complex</keyword>
<keyword evidence="5" id="KW-0653">Protein transport</keyword>
<name>A0A3P6AZF0_BRACM</name>
<gene>
    <name evidence="10" type="ORF">BRAA02T07321Z</name>
</gene>
<evidence type="ECO:0000256" key="3">
    <source>
        <dbReference type="ARBA" id="ARBA00022448"/>
    </source>
</evidence>
<dbReference type="SUPFAM" id="SSF82215">
    <property type="entry name" value="C-terminal autoproteolytic domain of nucleoporin nup98"/>
    <property type="match status" value="1"/>
</dbReference>
<dbReference type="PANTHER" id="PTHR23198">
    <property type="entry name" value="NUCLEOPORIN"/>
    <property type="match status" value="1"/>
</dbReference>
<evidence type="ECO:0000256" key="8">
    <source>
        <dbReference type="ARBA" id="ARBA00023242"/>
    </source>
</evidence>
<evidence type="ECO:0000256" key="1">
    <source>
        <dbReference type="ARBA" id="ARBA00004567"/>
    </source>
</evidence>
<dbReference type="Gene3D" id="3.30.1610.10">
    <property type="entry name" value="Peptidase S59, nucleoporin"/>
    <property type="match status" value="1"/>
</dbReference>
<dbReference type="PANTHER" id="PTHR23198:SF6">
    <property type="entry name" value="NUCLEAR PORE COMPLEX PROTEIN NUP98-NUP96"/>
    <property type="match status" value="1"/>
</dbReference>
<proteinExistence type="inferred from homology"/>
<comment type="similarity">
    <text evidence="2">Belongs to the nucleoporin GLFG family.</text>
</comment>
<evidence type="ECO:0000256" key="4">
    <source>
        <dbReference type="ARBA" id="ARBA00022816"/>
    </source>
</evidence>
<organism evidence="10">
    <name type="scientific">Brassica campestris</name>
    <name type="common">Field mustard</name>
    <dbReference type="NCBI Taxonomy" id="3711"/>
    <lineage>
        <taxon>Eukaryota</taxon>
        <taxon>Viridiplantae</taxon>
        <taxon>Streptophyta</taxon>
        <taxon>Embryophyta</taxon>
        <taxon>Tracheophyta</taxon>
        <taxon>Spermatophyta</taxon>
        <taxon>Magnoliopsida</taxon>
        <taxon>eudicotyledons</taxon>
        <taxon>Gunneridae</taxon>
        <taxon>Pentapetalae</taxon>
        <taxon>rosids</taxon>
        <taxon>malvids</taxon>
        <taxon>Brassicales</taxon>
        <taxon>Brassicaceae</taxon>
        <taxon>Brassiceae</taxon>
        <taxon>Brassica</taxon>
    </lineage>
</organism>
<dbReference type="GO" id="GO:0015031">
    <property type="term" value="P:protein transport"/>
    <property type="evidence" value="ECO:0007669"/>
    <property type="project" value="UniProtKB-KW"/>
</dbReference>
<dbReference type="GO" id="GO:0005643">
    <property type="term" value="C:nuclear pore"/>
    <property type="evidence" value="ECO:0007669"/>
    <property type="project" value="UniProtKB-SubCell"/>
</dbReference>
<evidence type="ECO:0000256" key="2">
    <source>
        <dbReference type="ARBA" id="ARBA00008926"/>
    </source>
</evidence>
<accession>A0A3P6AZF0</accession>
<evidence type="ECO:0000256" key="7">
    <source>
        <dbReference type="ARBA" id="ARBA00023132"/>
    </source>
</evidence>
<dbReference type="Pfam" id="PF04096">
    <property type="entry name" value="Nucleoporin2"/>
    <property type="match status" value="1"/>
</dbReference>
<keyword evidence="6" id="KW-0811">Translocation</keyword>
<keyword evidence="3" id="KW-0813">Transport</keyword>
<dbReference type="AlphaFoldDB" id="A0A3P6AZF0"/>
<dbReference type="InterPro" id="IPR036903">
    <property type="entry name" value="Nup98_auto-Pept-S59_dom_sf"/>
</dbReference>
<evidence type="ECO:0000259" key="9">
    <source>
        <dbReference type="PROSITE" id="PS51434"/>
    </source>
</evidence>
<dbReference type="InterPro" id="IPR037665">
    <property type="entry name" value="Nucleoporin_S59-like"/>
</dbReference>